<dbReference type="InterPro" id="IPR016032">
    <property type="entry name" value="Sig_transdc_resp-reg_C-effctor"/>
</dbReference>
<dbReference type="GO" id="GO:0003677">
    <property type="term" value="F:DNA binding"/>
    <property type="evidence" value="ECO:0007669"/>
    <property type="project" value="UniProtKB-KW"/>
</dbReference>
<sequence length="226" mass="25293">MSEKTQKERGGEAKAEREPTVYIVDDDLDMRDSLQWLMKTVGLRAEVFPSASTFLEGFKPGVPGCLVFDVRMPGTSGLDLYEELVARGEGMPVIFITAFADVPMAIRAMKSGAIEFVEKPFNRQALLDRVQRAIKNDVERLRIKADREDSLRKFRLLTDKEREVLALIKEGQPNKAISMSLGITPRAVEMRRAGLMKKLGVRNFAELLRLTIEVEATIGGRVAGPR</sequence>
<proteinExistence type="predicted"/>
<dbReference type="PROSITE" id="PS50110">
    <property type="entry name" value="RESPONSE_REGULATORY"/>
    <property type="match status" value="1"/>
</dbReference>
<dbReference type="SMART" id="SM00421">
    <property type="entry name" value="HTH_LUXR"/>
    <property type="match status" value="1"/>
</dbReference>
<evidence type="ECO:0000313" key="10">
    <source>
        <dbReference type="Proteomes" id="UP000010798"/>
    </source>
</evidence>
<evidence type="ECO:0000256" key="2">
    <source>
        <dbReference type="ARBA" id="ARBA00023012"/>
    </source>
</evidence>
<evidence type="ECO:0000313" key="9">
    <source>
        <dbReference type="EMBL" id="AGA29877.1"/>
    </source>
</evidence>
<evidence type="ECO:0000259" key="8">
    <source>
        <dbReference type="PROSITE" id="PS50110"/>
    </source>
</evidence>
<dbReference type="GO" id="GO:0000160">
    <property type="term" value="P:phosphorelay signal transduction system"/>
    <property type="evidence" value="ECO:0007669"/>
    <property type="project" value="UniProtKB-KW"/>
</dbReference>
<evidence type="ECO:0000256" key="5">
    <source>
        <dbReference type="ARBA" id="ARBA00023163"/>
    </source>
</evidence>
<evidence type="ECO:0000256" key="6">
    <source>
        <dbReference type="PROSITE-ProRule" id="PRU00169"/>
    </source>
</evidence>
<dbReference type="InterPro" id="IPR001789">
    <property type="entry name" value="Sig_transdc_resp-reg_receiver"/>
</dbReference>
<dbReference type="PROSITE" id="PS50043">
    <property type="entry name" value="HTH_LUXR_2"/>
    <property type="match status" value="1"/>
</dbReference>
<dbReference type="InterPro" id="IPR000792">
    <property type="entry name" value="Tscrpt_reg_LuxR_C"/>
</dbReference>
<dbReference type="CDD" id="cd17537">
    <property type="entry name" value="REC_FixJ"/>
    <property type="match status" value="1"/>
</dbReference>
<dbReference type="PANTHER" id="PTHR44688">
    <property type="entry name" value="DNA-BINDING TRANSCRIPTIONAL ACTIVATOR DEVR_DOSR"/>
    <property type="match status" value="1"/>
</dbReference>
<gene>
    <name evidence="9" type="ordered locus">Sinac_5747</name>
</gene>
<feature type="domain" description="HTH luxR-type" evidence="7">
    <location>
        <begin position="150"/>
        <end position="215"/>
    </location>
</feature>
<dbReference type="Proteomes" id="UP000010798">
    <property type="component" value="Chromosome"/>
</dbReference>
<dbReference type="KEGG" id="saci:Sinac_5747"/>
<dbReference type="SUPFAM" id="SSF46894">
    <property type="entry name" value="C-terminal effector domain of the bipartite response regulators"/>
    <property type="match status" value="1"/>
</dbReference>
<dbReference type="EMBL" id="CP003364">
    <property type="protein sequence ID" value="AGA29877.1"/>
    <property type="molecule type" value="Genomic_DNA"/>
</dbReference>
<dbReference type="Pfam" id="PF00072">
    <property type="entry name" value="Response_reg"/>
    <property type="match status" value="1"/>
</dbReference>
<dbReference type="CDD" id="cd06170">
    <property type="entry name" value="LuxR_C_like"/>
    <property type="match status" value="1"/>
</dbReference>
<keyword evidence="1 6" id="KW-0597">Phosphoprotein</keyword>
<dbReference type="RefSeq" id="WP_015248974.1">
    <property type="nucleotide sequence ID" value="NC_019892.1"/>
</dbReference>
<dbReference type="SUPFAM" id="SSF52172">
    <property type="entry name" value="CheY-like"/>
    <property type="match status" value="1"/>
</dbReference>
<dbReference type="HOGENOM" id="CLU_000445_90_4_0"/>
<keyword evidence="4" id="KW-0238">DNA-binding</keyword>
<dbReference type="STRING" id="886293.Sinac_5747"/>
<dbReference type="GO" id="GO:0006355">
    <property type="term" value="P:regulation of DNA-templated transcription"/>
    <property type="evidence" value="ECO:0007669"/>
    <property type="project" value="InterPro"/>
</dbReference>
<name>L0DKW9_SINAD</name>
<accession>L0DKW9</accession>
<keyword evidence="5" id="KW-0804">Transcription</keyword>
<evidence type="ECO:0000256" key="1">
    <source>
        <dbReference type="ARBA" id="ARBA00022553"/>
    </source>
</evidence>
<dbReference type="Gene3D" id="1.10.10.10">
    <property type="entry name" value="Winged helix-like DNA-binding domain superfamily/Winged helix DNA-binding domain"/>
    <property type="match status" value="1"/>
</dbReference>
<evidence type="ECO:0000256" key="4">
    <source>
        <dbReference type="ARBA" id="ARBA00023125"/>
    </source>
</evidence>
<keyword evidence="2" id="KW-0902">Two-component regulatory system</keyword>
<keyword evidence="3" id="KW-0805">Transcription regulation</keyword>
<dbReference type="Pfam" id="PF00196">
    <property type="entry name" value="GerE"/>
    <property type="match status" value="1"/>
</dbReference>
<dbReference type="eggNOG" id="COG4566">
    <property type="taxonomic scope" value="Bacteria"/>
</dbReference>
<dbReference type="Gene3D" id="3.40.50.2300">
    <property type="match status" value="1"/>
</dbReference>
<feature type="domain" description="Response regulatory" evidence="8">
    <location>
        <begin position="20"/>
        <end position="134"/>
    </location>
</feature>
<keyword evidence="10" id="KW-1185">Reference proteome</keyword>
<dbReference type="InterPro" id="IPR011006">
    <property type="entry name" value="CheY-like_superfamily"/>
</dbReference>
<feature type="modified residue" description="4-aspartylphosphate" evidence="6">
    <location>
        <position position="69"/>
    </location>
</feature>
<dbReference type="PRINTS" id="PR00038">
    <property type="entry name" value="HTHLUXR"/>
</dbReference>
<evidence type="ECO:0000259" key="7">
    <source>
        <dbReference type="PROSITE" id="PS50043"/>
    </source>
</evidence>
<dbReference type="AlphaFoldDB" id="L0DKW9"/>
<dbReference type="OrthoDB" id="271936at2"/>
<evidence type="ECO:0000256" key="3">
    <source>
        <dbReference type="ARBA" id="ARBA00023015"/>
    </source>
</evidence>
<dbReference type="PANTHER" id="PTHR44688:SF16">
    <property type="entry name" value="DNA-BINDING TRANSCRIPTIONAL ACTIVATOR DEVR_DOSR"/>
    <property type="match status" value="1"/>
</dbReference>
<dbReference type="FunFam" id="3.40.50.2300:FF:000018">
    <property type="entry name" value="DNA-binding transcriptional regulator NtrC"/>
    <property type="match status" value="1"/>
</dbReference>
<organism evidence="9 10">
    <name type="scientific">Singulisphaera acidiphila (strain ATCC BAA-1392 / DSM 18658 / VKM B-2454 / MOB10)</name>
    <dbReference type="NCBI Taxonomy" id="886293"/>
    <lineage>
        <taxon>Bacteria</taxon>
        <taxon>Pseudomonadati</taxon>
        <taxon>Planctomycetota</taxon>
        <taxon>Planctomycetia</taxon>
        <taxon>Isosphaerales</taxon>
        <taxon>Isosphaeraceae</taxon>
        <taxon>Singulisphaera</taxon>
    </lineage>
</organism>
<dbReference type="InterPro" id="IPR036388">
    <property type="entry name" value="WH-like_DNA-bd_sf"/>
</dbReference>
<reference evidence="9 10" key="1">
    <citation type="submission" date="2012-02" db="EMBL/GenBank/DDBJ databases">
        <title>Complete sequence of chromosome of Singulisphaera acidiphila DSM 18658.</title>
        <authorList>
            <consortium name="US DOE Joint Genome Institute (JGI-PGF)"/>
            <person name="Lucas S."/>
            <person name="Copeland A."/>
            <person name="Lapidus A."/>
            <person name="Glavina del Rio T."/>
            <person name="Dalin E."/>
            <person name="Tice H."/>
            <person name="Bruce D."/>
            <person name="Goodwin L."/>
            <person name="Pitluck S."/>
            <person name="Peters L."/>
            <person name="Ovchinnikova G."/>
            <person name="Chertkov O."/>
            <person name="Kyrpides N."/>
            <person name="Mavromatis K."/>
            <person name="Ivanova N."/>
            <person name="Brettin T."/>
            <person name="Detter J.C."/>
            <person name="Han C."/>
            <person name="Larimer F."/>
            <person name="Land M."/>
            <person name="Hauser L."/>
            <person name="Markowitz V."/>
            <person name="Cheng J.-F."/>
            <person name="Hugenholtz P."/>
            <person name="Woyke T."/>
            <person name="Wu D."/>
            <person name="Tindall B."/>
            <person name="Pomrenke H."/>
            <person name="Brambilla E."/>
            <person name="Klenk H.-P."/>
            <person name="Eisen J.A."/>
        </authorList>
    </citation>
    <scope>NUCLEOTIDE SEQUENCE [LARGE SCALE GENOMIC DNA]</scope>
    <source>
        <strain evidence="10">ATCC BAA-1392 / DSM 18658 / VKM B-2454 / MOB10</strain>
    </source>
</reference>
<dbReference type="SMART" id="SM00448">
    <property type="entry name" value="REC"/>
    <property type="match status" value="1"/>
</dbReference>
<protein>
    <submittedName>
        <fullName evidence="9">Response regulator</fullName>
    </submittedName>
</protein>